<dbReference type="AlphaFoldDB" id="A0A066UC59"/>
<organism evidence="1 2">
    <name type="scientific">Moraxella bovoculi 237</name>
    <dbReference type="NCBI Taxonomy" id="743974"/>
    <lineage>
        <taxon>Bacteria</taxon>
        <taxon>Pseudomonadati</taxon>
        <taxon>Pseudomonadota</taxon>
        <taxon>Gammaproteobacteria</taxon>
        <taxon>Moraxellales</taxon>
        <taxon>Moraxellaceae</taxon>
        <taxon>Moraxella</taxon>
    </lineage>
</organism>
<sequence>MAVIGIDNAYKLSLQMLGGKSVKVLTLPSFAGGCFAQMVKAHRPQYALTTHDQSDLIDRLASIVGVEVISTIADVSTALESQSLDELLSDETNTQRHTQAWGEVKPLSVGVERCNPYPVQAFGNLQSVVEKIAWYSQTPHSMAGQSVLGALSTIGQIFVNAPMGYEHKPASLFLLTQAPSGAGKTQVNRLAYKAIYEHSQRIYEQFIQDVQEWQNAKENLKGREKADYLNFHHEPVNNSPIIKDATTEIILDRFISGTVKNQSWATSEAGQFFGGYSLKADTVGNSLSSFTTLWSEGEASRMRKTNAKNGNYKTSAYDCRLTLDLSGQQIIIASAMNDPLLNEQGILARCLLSCEPSFIGSRDWCSEQRMNANPYNDEAITWAIDDKIATQWYTICNIICNIWNKHGI</sequence>
<proteinExistence type="predicted"/>
<protein>
    <recommendedName>
        <fullName evidence="3">DUF3987 domain-containing protein</fullName>
    </recommendedName>
</protein>
<name>A0A066UC59_9GAMM</name>
<keyword evidence="2" id="KW-1185">Reference proteome</keyword>
<dbReference type="eggNOG" id="COG4983">
    <property type="taxonomic scope" value="Bacteria"/>
</dbReference>
<dbReference type="EMBL" id="AOMT01000023">
    <property type="protein sequence ID" value="KDN25011.1"/>
    <property type="molecule type" value="Genomic_DNA"/>
</dbReference>
<evidence type="ECO:0000313" key="1">
    <source>
        <dbReference type="EMBL" id="KDN25011.1"/>
    </source>
</evidence>
<dbReference type="InterPro" id="IPR025048">
    <property type="entry name" value="DUF3987"/>
</dbReference>
<evidence type="ECO:0008006" key="3">
    <source>
        <dbReference type="Google" id="ProtNLM"/>
    </source>
</evidence>
<gene>
    <name evidence="1" type="ORF">MBO_05727</name>
</gene>
<accession>A0A066UC59</accession>
<dbReference type="Proteomes" id="UP000035860">
    <property type="component" value="Unassembled WGS sequence"/>
</dbReference>
<dbReference type="Pfam" id="PF13148">
    <property type="entry name" value="DUF3987"/>
    <property type="match status" value="1"/>
</dbReference>
<reference evidence="1 2" key="1">
    <citation type="journal article" date="2014" name="Genome Announc.">
        <title>Draft Genome Sequence of Moraxella bovoculi Strain 237T (ATCC BAA-1259T) Isolated from a Calf with Infectious Bovine Keratoconjunctivitis.</title>
        <authorList>
            <person name="Calcutt M.J."/>
            <person name="Foecking M.F."/>
            <person name="Martin N.T."/>
            <person name="Mhlanga-Mutangadura T."/>
            <person name="Reilly T.J."/>
        </authorList>
    </citation>
    <scope>NUCLEOTIDE SEQUENCE [LARGE SCALE GENOMIC DNA]</scope>
    <source>
        <strain evidence="1 2">237</strain>
    </source>
</reference>
<evidence type="ECO:0000313" key="2">
    <source>
        <dbReference type="Proteomes" id="UP000035860"/>
    </source>
</evidence>
<comment type="caution">
    <text evidence="1">The sequence shown here is derived from an EMBL/GenBank/DDBJ whole genome shotgun (WGS) entry which is preliminary data.</text>
</comment>